<dbReference type="InterPro" id="IPR053875">
    <property type="entry name" value="Cytochrom_c_NrfB-like_dom"/>
</dbReference>
<protein>
    <submittedName>
        <fullName evidence="5">Decaheme cytochrome c MtrA</fullName>
    </submittedName>
</protein>
<dbReference type="InterPro" id="IPR010177">
    <property type="entry name" value="Paired_CXXCH_1"/>
</dbReference>
<dbReference type="PANTHER" id="PTHR35038">
    <property type="entry name" value="DISSIMILATORY SULFITE REDUCTASE SIRA"/>
    <property type="match status" value="1"/>
</dbReference>
<dbReference type="EMBL" id="UOEW01000231">
    <property type="protein sequence ID" value="VAW39447.1"/>
    <property type="molecule type" value="Genomic_DNA"/>
</dbReference>
<reference evidence="5" key="1">
    <citation type="submission" date="2018-06" db="EMBL/GenBank/DDBJ databases">
        <authorList>
            <person name="Zhirakovskaya E."/>
        </authorList>
    </citation>
    <scope>NUCLEOTIDE SEQUENCE</scope>
</reference>
<evidence type="ECO:0000256" key="1">
    <source>
        <dbReference type="ARBA" id="ARBA00022729"/>
    </source>
</evidence>
<accession>A0A3B0VM79</accession>
<dbReference type="Gene3D" id="1.10.287.3080">
    <property type="match status" value="3"/>
</dbReference>
<dbReference type="NCBIfam" id="TIGR03508">
    <property type="entry name" value="decahem_SO"/>
    <property type="match status" value="1"/>
</dbReference>
<dbReference type="GO" id="GO:0016491">
    <property type="term" value="F:oxidoreductase activity"/>
    <property type="evidence" value="ECO:0007669"/>
    <property type="project" value="TreeGrafter"/>
</dbReference>
<dbReference type="Gene3D" id="3.90.10.10">
    <property type="entry name" value="Cytochrome C3"/>
    <property type="match status" value="1"/>
</dbReference>
<feature type="region of interest" description="Disordered" evidence="2">
    <location>
        <begin position="78"/>
        <end position="97"/>
    </location>
</feature>
<sequence length="311" mass="34388">MAQINCCDLVKRLIQISLLIIIVTSLQAGDDFTRKGADSCLKCHDEESEFPVLSIFKTKHASKVDKDSPFASAQCETCHGPGKDHGRAQKKGKDDSPMLTFGKTAQTPAIKQNEICLGCHKTHTQLAWEGSIHAEEDVACASCHQVHIPRDRVFNAELQQQTCFSCHPKTKAELHRASTHPLRFGKMTCTDCHNPHDSNNDSLLTRSTINDTCYDCHAEKRGPFLWEHAPVSEDCTLCHNPHGSNHQAMLKQRTPLLCQQCHAPSGHPTTAYTSENATSSFQSRFILGRSCLNCHSQVHGSNHPSGATITR</sequence>
<dbReference type="Pfam" id="PF09699">
    <property type="entry name" value="Paired_CXXCH_1"/>
    <property type="match status" value="2"/>
</dbReference>
<dbReference type="PANTHER" id="PTHR35038:SF6">
    <property type="entry name" value="SURFACE LOCALIZED DECAHEME CYTOCHROME C LIPOPROTEIN"/>
    <property type="match status" value="1"/>
</dbReference>
<keyword evidence="1" id="KW-0732">Signal</keyword>
<feature type="compositionally biased region" description="Basic and acidic residues" evidence="2">
    <location>
        <begin position="81"/>
        <end position="96"/>
    </location>
</feature>
<dbReference type="InterPro" id="IPR020015">
    <property type="entry name" value="Decahaem_cyt-c_DmsE"/>
</dbReference>
<name>A0A3B0VM79_9ZZZZ</name>
<dbReference type="NCBIfam" id="TIGR01905">
    <property type="entry name" value="paired_CXXCH_1"/>
    <property type="match status" value="2"/>
</dbReference>
<gene>
    <name evidence="5" type="ORF">MNBD_GAMMA01-2306</name>
</gene>
<dbReference type="InterPro" id="IPR051829">
    <property type="entry name" value="Multiheme_Cytochr_ET"/>
</dbReference>
<evidence type="ECO:0000256" key="2">
    <source>
        <dbReference type="SAM" id="MobiDB-lite"/>
    </source>
</evidence>
<dbReference type="Pfam" id="PF22678">
    <property type="entry name" value="Cytochrom_c_NrfB-like"/>
    <property type="match status" value="1"/>
</dbReference>
<dbReference type="AlphaFoldDB" id="A0A3B0VM79"/>
<feature type="domain" description="Cytochrome c-type protein NrfB-like" evidence="4">
    <location>
        <begin position="75"/>
        <end position="155"/>
    </location>
</feature>
<organism evidence="5">
    <name type="scientific">hydrothermal vent metagenome</name>
    <dbReference type="NCBI Taxonomy" id="652676"/>
    <lineage>
        <taxon>unclassified sequences</taxon>
        <taxon>metagenomes</taxon>
        <taxon>ecological metagenomes</taxon>
    </lineage>
</organism>
<proteinExistence type="predicted"/>
<feature type="domain" description="Doubled CXXCH motif" evidence="3">
    <location>
        <begin position="228"/>
        <end position="264"/>
    </location>
</feature>
<evidence type="ECO:0000259" key="4">
    <source>
        <dbReference type="Pfam" id="PF22678"/>
    </source>
</evidence>
<feature type="domain" description="Doubled CXXCH motif" evidence="3">
    <location>
        <begin position="185"/>
        <end position="221"/>
    </location>
</feature>
<evidence type="ECO:0000313" key="5">
    <source>
        <dbReference type="EMBL" id="VAW39447.1"/>
    </source>
</evidence>
<evidence type="ECO:0000259" key="3">
    <source>
        <dbReference type="Pfam" id="PF09699"/>
    </source>
</evidence>
<dbReference type="InterPro" id="IPR036280">
    <property type="entry name" value="Multihaem_cyt_sf"/>
</dbReference>
<dbReference type="SUPFAM" id="SSF48695">
    <property type="entry name" value="Multiheme cytochromes"/>
    <property type="match status" value="1"/>
</dbReference>